<dbReference type="Proteomes" id="UP000256690">
    <property type="component" value="Unassembled WGS sequence"/>
</dbReference>
<evidence type="ECO:0000313" key="4">
    <source>
        <dbReference type="EMBL" id="RDW87059.1"/>
    </source>
</evidence>
<proteinExistence type="predicted"/>
<reference evidence="4 5" key="1">
    <citation type="journal article" date="2018" name="IMA Fungus">
        <title>IMA Genome-F 9: Draft genome sequence of Annulohypoxylon stygium, Aspergillus mulundensis, Berkeleyomyces basicola (syn. Thielaviopsis basicola), Ceratocystis smalleyi, two Cercospora beticola strains, Coleophoma cylindrospora, Fusarium fracticaudum, Phialophora cf. hyalina, and Morchella septimelata.</title>
        <authorList>
            <person name="Wingfield B.D."/>
            <person name="Bills G.F."/>
            <person name="Dong Y."/>
            <person name="Huang W."/>
            <person name="Nel W.J."/>
            <person name="Swalarsk-Parry B.S."/>
            <person name="Vaghefi N."/>
            <person name="Wilken P.M."/>
            <person name="An Z."/>
            <person name="de Beer Z.W."/>
            <person name="De Vos L."/>
            <person name="Chen L."/>
            <person name="Duong T.A."/>
            <person name="Gao Y."/>
            <person name="Hammerbacher A."/>
            <person name="Kikkert J.R."/>
            <person name="Li Y."/>
            <person name="Li H."/>
            <person name="Li K."/>
            <person name="Li Q."/>
            <person name="Liu X."/>
            <person name="Ma X."/>
            <person name="Naidoo K."/>
            <person name="Pethybridge S.J."/>
            <person name="Sun J."/>
            <person name="Steenkamp E.T."/>
            <person name="van der Nest M.A."/>
            <person name="van Wyk S."/>
            <person name="Wingfield M.J."/>
            <person name="Xiong C."/>
            <person name="Yue Q."/>
            <person name="Zhang X."/>
        </authorList>
    </citation>
    <scope>NUCLEOTIDE SEQUENCE [LARGE SCALE GENOMIC DNA]</scope>
    <source>
        <strain evidence="4 5">DSM 5745</strain>
    </source>
</reference>
<dbReference type="STRING" id="1810919.A0A3D8SL53"/>
<feature type="transmembrane region" description="Helical" evidence="2">
    <location>
        <begin position="335"/>
        <end position="357"/>
    </location>
</feature>
<feature type="compositionally biased region" description="Basic residues" evidence="1">
    <location>
        <begin position="469"/>
        <end position="479"/>
    </location>
</feature>
<name>A0A3D8SL53_9EURO</name>
<feature type="compositionally biased region" description="Polar residues" evidence="1">
    <location>
        <begin position="86"/>
        <end position="96"/>
    </location>
</feature>
<dbReference type="OrthoDB" id="3918601at2759"/>
<feature type="region of interest" description="Disordered" evidence="1">
    <location>
        <begin position="160"/>
        <end position="182"/>
    </location>
</feature>
<dbReference type="PANTHER" id="PTHR39614:SF2">
    <property type="entry name" value="INTEGRAL MEMBRANE PROTEIN"/>
    <property type="match status" value="1"/>
</dbReference>
<dbReference type="PANTHER" id="PTHR39614">
    <property type="entry name" value="INTEGRAL MEMBRANE PROTEIN"/>
    <property type="match status" value="1"/>
</dbReference>
<dbReference type="RefSeq" id="XP_026606583.1">
    <property type="nucleotide sequence ID" value="XM_026745717.1"/>
</dbReference>
<accession>A0A3D8SL53</accession>
<dbReference type="InterPro" id="IPR049326">
    <property type="entry name" value="Rhodopsin_dom_fungi"/>
</dbReference>
<keyword evidence="5" id="KW-1185">Reference proteome</keyword>
<feature type="transmembrane region" description="Helical" evidence="2">
    <location>
        <begin position="297"/>
        <end position="315"/>
    </location>
</feature>
<feature type="compositionally biased region" description="Basic and acidic residues" evidence="1">
    <location>
        <begin position="160"/>
        <end position="179"/>
    </location>
</feature>
<dbReference type="Pfam" id="PF20684">
    <property type="entry name" value="Fung_rhodopsin"/>
    <property type="match status" value="1"/>
</dbReference>
<feature type="domain" description="Rhodopsin" evidence="3">
    <location>
        <begin position="229"/>
        <end position="429"/>
    </location>
</feature>
<keyword evidence="2" id="KW-0472">Membrane</keyword>
<feature type="transmembrane region" description="Helical" evidence="2">
    <location>
        <begin position="261"/>
        <end position="285"/>
    </location>
</feature>
<dbReference type="AlphaFoldDB" id="A0A3D8SL53"/>
<evidence type="ECO:0000256" key="1">
    <source>
        <dbReference type="SAM" id="MobiDB-lite"/>
    </source>
</evidence>
<feature type="transmembrane region" description="Helical" evidence="2">
    <location>
        <begin position="369"/>
        <end position="390"/>
    </location>
</feature>
<dbReference type="GeneID" id="38114071"/>
<comment type="caution">
    <text evidence="4">The sequence shown here is derived from an EMBL/GenBank/DDBJ whole genome shotgun (WGS) entry which is preliminary data.</text>
</comment>
<keyword evidence="2" id="KW-1133">Transmembrane helix</keyword>
<evidence type="ECO:0000313" key="5">
    <source>
        <dbReference type="Proteomes" id="UP000256690"/>
    </source>
</evidence>
<gene>
    <name evidence="4" type="ORF">DSM5745_03701</name>
</gene>
<sequence>MALHQTSRVRVCPGAEYGSGPGHEARNLTVLAKLKIGLLEKDYFSPCSDPVQPYAQQRKAVGWLSHARQVKGCEQRNACHRPAHFATTTDPSSQSYLAPGTGTGPGTGSQHARNDVKSKPLPAESIPVPFQPERSCEAVTSALRPCHQVIRHVDLRLHPHDLPARREGPAYGRQRERPQRARRRPHLVLRRADLGECFGEGVFAASEADRTEYGVGSDNRDRQAIAVTQASVVLAQVHYGWGTRLRPSSGRDVEGMLKTGYAADILSIVALGLSKISTCLFYEALFSQLPRRVIRTILVAMITWTALSIFLVAIRCSSDPWYDISARCDGLWPRWQSITALDIITEISLIAYSGWAVSTVQISPKKKLVVFLALGCRIVLIPLSALRLYYIKRQLTARSPVLIGAYATTSTEIYLSLSIVCQITSSLKFIIAVYEDKDGVSYTDRYARASGYKRSGGTGVSSESPSVGKKSRSYSHSHSHSASFGQGAGDRARLVGTREESEEGPSGMQILRSVQWTVEDEAIELDERTCPSSRPAVPVAARPVYSSARY</sequence>
<feature type="compositionally biased region" description="Basic and acidic residues" evidence="1">
    <location>
        <begin position="490"/>
        <end position="499"/>
    </location>
</feature>
<feature type="region of interest" description="Disordered" evidence="1">
    <location>
        <begin position="84"/>
        <end position="128"/>
    </location>
</feature>
<evidence type="ECO:0000259" key="3">
    <source>
        <dbReference type="Pfam" id="PF20684"/>
    </source>
</evidence>
<evidence type="ECO:0000256" key="2">
    <source>
        <dbReference type="SAM" id="Phobius"/>
    </source>
</evidence>
<keyword evidence="2" id="KW-0812">Transmembrane</keyword>
<protein>
    <recommendedName>
        <fullName evidence="3">Rhodopsin domain-containing protein</fullName>
    </recommendedName>
</protein>
<feature type="region of interest" description="Disordered" evidence="1">
    <location>
        <begin position="453"/>
        <end position="508"/>
    </location>
</feature>
<dbReference type="EMBL" id="PVWQ01000003">
    <property type="protein sequence ID" value="RDW87059.1"/>
    <property type="molecule type" value="Genomic_DNA"/>
</dbReference>
<organism evidence="4 5">
    <name type="scientific">Aspergillus mulundensis</name>
    <dbReference type="NCBI Taxonomy" id="1810919"/>
    <lineage>
        <taxon>Eukaryota</taxon>
        <taxon>Fungi</taxon>
        <taxon>Dikarya</taxon>
        <taxon>Ascomycota</taxon>
        <taxon>Pezizomycotina</taxon>
        <taxon>Eurotiomycetes</taxon>
        <taxon>Eurotiomycetidae</taxon>
        <taxon>Eurotiales</taxon>
        <taxon>Aspergillaceae</taxon>
        <taxon>Aspergillus</taxon>
        <taxon>Aspergillus subgen. Nidulantes</taxon>
    </lineage>
</organism>